<keyword evidence="2" id="KW-1185">Reference proteome</keyword>
<reference evidence="2" key="1">
    <citation type="submission" date="2020-08" db="EMBL/GenBank/DDBJ databases">
        <title>Lacibacter sp. S13-6-6 genome sequencing.</title>
        <authorList>
            <person name="Jin L."/>
        </authorList>
    </citation>
    <scope>NUCLEOTIDE SEQUENCE [LARGE SCALE GENOMIC DNA]</scope>
    <source>
        <strain evidence="2">S13-6-6</strain>
    </source>
</reference>
<dbReference type="KEGG" id="lacs:H4075_14565"/>
<dbReference type="EMBL" id="CP060007">
    <property type="protein sequence ID" value="QNA43297.1"/>
    <property type="molecule type" value="Genomic_DNA"/>
</dbReference>
<dbReference type="RefSeq" id="WP_182801562.1">
    <property type="nucleotide sequence ID" value="NZ_CP060007.1"/>
</dbReference>
<evidence type="ECO:0000313" key="2">
    <source>
        <dbReference type="Proteomes" id="UP000515344"/>
    </source>
</evidence>
<proteinExistence type="predicted"/>
<protein>
    <submittedName>
        <fullName evidence="1">Uncharacterized protein</fullName>
    </submittedName>
</protein>
<accession>A0A7G5XCU4</accession>
<dbReference type="AlphaFoldDB" id="A0A7G5XCU4"/>
<organism evidence="1 2">
    <name type="scientific">Lacibacter sediminis</name>
    <dbReference type="NCBI Taxonomy" id="2760713"/>
    <lineage>
        <taxon>Bacteria</taxon>
        <taxon>Pseudomonadati</taxon>
        <taxon>Bacteroidota</taxon>
        <taxon>Chitinophagia</taxon>
        <taxon>Chitinophagales</taxon>
        <taxon>Chitinophagaceae</taxon>
        <taxon>Lacibacter</taxon>
    </lineage>
</organism>
<dbReference type="Proteomes" id="UP000515344">
    <property type="component" value="Chromosome"/>
</dbReference>
<gene>
    <name evidence="1" type="ORF">H4075_14565</name>
</gene>
<sequence length="415" mass="47656">MKLILAIFFSCSLFTASSQRDTTRRDTSWSRSPHRPFLLSIMQAPVLEGRATAVTIVPRERICFDKIFKLKTQTSIGAAEGCLFINTEKGLMASTPIKRGAAPPCDLNINRPDFGLVLIGLKGNTYNYFNAKKKDRLEHWVTTGNSENYQYQFISSAESIALTRRAESKLFIGGKAKAWAYKAEGRPETWWLFGKTEPERIMMTPKKFLGSYAVGYQYTDKGLFIIMQVTAPNYSAEVTDIQDMDICFDPSSFKMFEEEQNTQMTASIRRQREKIAKEEAKQEQEPACQSKKTILLNYQKESLNRQEQNMQSARQGNLSQNVRTQQAQVDLMNYDDAIQQMIYETELKLCRAQQRQSRNPSQSTQRKIDCLQNALATQQQTKQQFQQINTQYRNEPGKQYSEKARAMMRAITPCD</sequence>
<name>A0A7G5XCU4_9BACT</name>
<evidence type="ECO:0000313" key="1">
    <source>
        <dbReference type="EMBL" id="QNA43297.1"/>
    </source>
</evidence>